<evidence type="ECO:0000313" key="1">
    <source>
        <dbReference type="EMBL" id="KZN03337.1"/>
    </source>
</evidence>
<dbReference type="EMBL" id="CP093345">
    <property type="protein sequence ID" value="WOG94411.1"/>
    <property type="molecule type" value="Genomic_DNA"/>
</dbReference>
<reference evidence="2" key="2">
    <citation type="submission" date="2022-03" db="EMBL/GenBank/DDBJ databases">
        <title>Draft title - Genomic analysis of global carrot germplasm unveils the trajectory of domestication and the origin of high carotenoid orange carrot.</title>
        <authorList>
            <person name="Iorizzo M."/>
            <person name="Ellison S."/>
            <person name="Senalik D."/>
            <person name="Macko-Podgorni A."/>
            <person name="Grzebelus D."/>
            <person name="Bostan H."/>
            <person name="Rolling W."/>
            <person name="Curaba J."/>
            <person name="Simon P."/>
        </authorList>
    </citation>
    <scope>NUCLEOTIDE SEQUENCE</scope>
    <source>
        <tissue evidence="2">Leaf</tissue>
    </source>
</reference>
<proteinExistence type="predicted"/>
<dbReference type="Gramene" id="KZN03337">
    <property type="protein sequence ID" value="KZN03337"/>
    <property type="gene ID" value="DCAR_012093"/>
</dbReference>
<accession>A0A161Y2E9</accession>
<organism evidence="1">
    <name type="scientific">Daucus carota subsp. sativus</name>
    <name type="common">Carrot</name>
    <dbReference type="NCBI Taxonomy" id="79200"/>
    <lineage>
        <taxon>Eukaryota</taxon>
        <taxon>Viridiplantae</taxon>
        <taxon>Streptophyta</taxon>
        <taxon>Embryophyta</taxon>
        <taxon>Tracheophyta</taxon>
        <taxon>Spermatophyta</taxon>
        <taxon>Magnoliopsida</taxon>
        <taxon>eudicotyledons</taxon>
        <taxon>Gunneridae</taxon>
        <taxon>Pentapetalae</taxon>
        <taxon>asterids</taxon>
        <taxon>campanulids</taxon>
        <taxon>Apiales</taxon>
        <taxon>Apiaceae</taxon>
        <taxon>Apioideae</taxon>
        <taxon>Scandiceae</taxon>
        <taxon>Daucinae</taxon>
        <taxon>Daucus</taxon>
        <taxon>Daucus sect. Daucus</taxon>
    </lineage>
</organism>
<dbReference type="AlphaFoldDB" id="A0A161Y2E9"/>
<dbReference type="Proteomes" id="UP000077755">
    <property type="component" value="Chromosome 3"/>
</dbReference>
<reference evidence="1" key="1">
    <citation type="journal article" date="2016" name="Nat. Genet.">
        <title>A high-quality carrot genome assembly provides new insights into carotenoid accumulation and asterid genome evolution.</title>
        <authorList>
            <person name="Iorizzo M."/>
            <person name="Ellison S."/>
            <person name="Senalik D."/>
            <person name="Zeng P."/>
            <person name="Satapoomin P."/>
            <person name="Huang J."/>
            <person name="Bowman M."/>
            <person name="Iovene M."/>
            <person name="Sanseverino W."/>
            <person name="Cavagnaro P."/>
            <person name="Yildiz M."/>
            <person name="Macko-Podgorni A."/>
            <person name="Moranska E."/>
            <person name="Grzebelus E."/>
            <person name="Grzebelus D."/>
            <person name="Ashrafi H."/>
            <person name="Zheng Z."/>
            <person name="Cheng S."/>
            <person name="Spooner D."/>
            <person name="Van Deynze A."/>
            <person name="Simon P."/>
        </authorList>
    </citation>
    <scope>NUCLEOTIDE SEQUENCE [LARGE SCALE GENOMIC DNA]</scope>
    <source>
        <tissue evidence="1">Leaf</tissue>
    </source>
</reference>
<sequence length="237" mass="25394">MKLMFQLLEQRRTGKSAKPIEASGPLPPYEEAEEDMLIPNNYASSSNVASHTPVTLESFGNVAMPTLQQGGVTSQSGDVNVAMPTAEHCDLTYFLGAGNLKLKNVVESSSAYNDIMQNLNNEANQTSHYNQITVVPPQDNYLANTTLQLGDFQLDPSIGNFFGGPSEFGNMAALVQFGGGAKFADGGWVDDNQTELNHIPPAADNPMLDINPNLNQNQASGFGMTVKSEDHEGAPGE</sequence>
<name>A0A161Y2E9_DAUCS</name>
<evidence type="ECO:0000313" key="2">
    <source>
        <dbReference type="EMBL" id="WOG94411.1"/>
    </source>
</evidence>
<protein>
    <submittedName>
        <fullName evidence="1">Uncharacterized protein</fullName>
    </submittedName>
</protein>
<evidence type="ECO:0000313" key="3">
    <source>
        <dbReference type="Proteomes" id="UP000077755"/>
    </source>
</evidence>
<dbReference type="EMBL" id="LNRQ01000003">
    <property type="protein sequence ID" value="KZN03337.1"/>
    <property type="molecule type" value="Genomic_DNA"/>
</dbReference>
<gene>
    <name evidence="1" type="ORF">DCAR_012093</name>
    <name evidence="2" type="ORF">DCAR_0313706</name>
</gene>
<keyword evidence="3" id="KW-1185">Reference proteome</keyword>